<evidence type="ECO:0000313" key="5">
    <source>
        <dbReference type="Proteomes" id="UP001216907"/>
    </source>
</evidence>
<dbReference type="Proteomes" id="UP001216907">
    <property type="component" value="Unassembled WGS sequence"/>
</dbReference>
<feature type="region of interest" description="Disordered" evidence="1">
    <location>
        <begin position="185"/>
        <end position="204"/>
    </location>
</feature>
<accession>A0ABT6F7F3</accession>
<sequence length="517" mass="61207">MSTVNTHDLPADLRAIQIETEGHARDYGLDFYETIFEVLDYDEISMIAAFGGFPTRYPHWRFGMEYQQLSKGYRYGLQKIYEMVINNDPCYAYLLRCNQLVDQKLVMAHVYGHNDFFKNNIWFSQTNRKMMDETANHGSRIRSHMERNGEDAVESFIDSCLSLENLIDVYSPHIKRRESVNRYDFDEGGEENRQPSKFQSKSYMDDFINPPAVLKEEQRQRDSDREKAKPSSFPEHPERDVLLFLIEHAPLKPWQRDVLTIVREEAYYFAPQGQTKIMNEGWASFWHSTIMTQKILHPSELLDYADHHSGTMATQPGRLNPYKLGIELLRDIEERWNKGQFGPEWEECDDYQVKRHWDKQLGLGRKKIFEVRRIHNDVTFIDTFLTQDFCKRHQLFSFKHNDQNDLYEIESREFKKIKERLLFNLTNFGQPIIRVKDGNFRNRGELYLGQEHFGVDLRLDYAQDTIRHLHRLWTRPVHLETTVDGRPTLLSFDGTDHSIRPLGGASHDVEPKDRRRA</sequence>
<dbReference type="EMBL" id="JARRAG010000001">
    <property type="protein sequence ID" value="MDG3003518.1"/>
    <property type="molecule type" value="Genomic_DNA"/>
</dbReference>
<dbReference type="InterPro" id="IPR007390">
    <property type="entry name" value="Spore_V_R"/>
</dbReference>
<keyword evidence="5" id="KW-1185">Reference proteome</keyword>
<evidence type="ECO:0000259" key="2">
    <source>
        <dbReference type="Pfam" id="PF04293"/>
    </source>
</evidence>
<feature type="region of interest" description="Disordered" evidence="1">
    <location>
        <begin position="211"/>
        <end position="235"/>
    </location>
</feature>
<dbReference type="RefSeq" id="WP_277859868.1">
    <property type="nucleotide sequence ID" value="NZ_JARRAG010000001.1"/>
</dbReference>
<feature type="compositionally biased region" description="Basic and acidic residues" evidence="1">
    <location>
        <begin position="214"/>
        <end position="235"/>
    </location>
</feature>
<feature type="domain" description="SpoVR protein-like N-terminal" evidence="2">
    <location>
        <begin position="12"/>
        <end position="429"/>
    </location>
</feature>
<proteinExistence type="predicted"/>
<protein>
    <submittedName>
        <fullName evidence="4">SpoVR family protein</fullName>
    </submittedName>
</protein>
<evidence type="ECO:0000256" key="1">
    <source>
        <dbReference type="SAM" id="MobiDB-lite"/>
    </source>
</evidence>
<organism evidence="4 5">
    <name type="scientific">Paludisphaera mucosa</name>
    <dbReference type="NCBI Taxonomy" id="3030827"/>
    <lineage>
        <taxon>Bacteria</taxon>
        <taxon>Pseudomonadati</taxon>
        <taxon>Planctomycetota</taxon>
        <taxon>Planctomycetia</taxon>
        <taxon>Isosphaerales</taxon>
        <taxon>Isosphaeraceae</taxon>
        <taxon>Paludisphaera</taxon>
    </lineage>
</organism>
<dbReference type="InterPro" id="IPR057008">
    <property type="entry name" value="SpoVR-like_C"/>
</dbReference>
<dbReference type="Pfam" id="PF04293">
    <property type="entry name" value="SpoVR"/>
    <property type="match status" value="1"/>
</dbReference>
<dbReference type="PANTHER" id="PTHR30029">
    <property type="entry name" value="STAGE V SPORULATION PROTEIN R"/>
    <property type="match status" value="1"/>
</dbReference>
<dbReference type="PANTHER" id="PTHR30029:SF2">
    <property type="entry name" value="STAGE V SPORULATION PROTEIN R"/>
    <property type="match status" value="1"/>
</dbReference>
<feature type="region of interest" description="Disordered" evidence="1">
    <location>
        <begin position="495"/>
        <end position="517"/>
    </location>
</feature>
<gene>
    <name evidence="4" type="ORF">PZE19_07050</name>
</gene>
<feature type="domain" description="SpoVR-like C-terminal" evidence="3">
    <location>
        <begin position="431"/>
        <end position="482"/>
    </location>
</feature>
<dbReference type="InterPro" id="IPR056174">
    <property type="entry name" value="SpoVR_N"/>
</dbReference>
<reference evidence="4 5" key="1">
    <citation type="submission" date="2023-03" db="EMBL/GenBank/DDBJ databases">
        <title>Paludisphaera mucosa sp. nov. a novel planctomycete from northern fen.</title>
        <authorList>
            <person name="Ivanova A."/>
        </authorList>
    </citation>
    <scope>NUCLEOTIDE SEQUENCE [LARGE SCALE GENOMIC DNA]</scope>
    <source>
        <strain evidence="4 5">Pla2</strain>
    </source>
</reference>
<comment type="caution">
    <text evidence="4">The sequence shown here is derived from an EMBL/GenBank/DDBJ whole genome shotgun (WGS) entry which is preliminary data.</text>
</comment>
<feature type="compositionally biased region" description="Basic and acidic residues" evidence="1">
    <location>
        <begin position="185"/>
        <end position="194"/>
    </location>
</feature>
<dbReference type="Pfam" id="PF24755">
    <property type="entry name" value="SpoVR_C"/>
    <property type="match status" value="1"/>
</dbReference>
<name>A0ABT6F7F3_9BACT</name>
<evidence type="ECO:0000259" key="3">
    <source>
        <dbReference type="Pfam" id="PF24755"/>
    </source>
</evidence>
<evidence type="ECO:0000313" key="4">
    <source>
        <dbReference type="EMBL" id="MDG3003518.1"/>
    </source>
</evidence>
<feature type="compositionally biased region" description="Basic and acidic residues" evidence="1">
    <location>
        <begin position="507"/>
        <end position="517"/>
    </location>
</feature>